<accession>A0ABM0W7G7</accession>
<feature type="compositionally biased region" description="Acidic residues" evidence="2">
    <location>
        <begin position="56"/>
        <end position="78"/>
    </location>
</feature>
<dbReference type="RefSeq" id="XP_010466786.1">
    <property type="nucleotide sequence ID" value="XM_010468484.2"/>
</dbReference>
<protein>
    <submittedName>
        <fullName evidence="5">Protein KRI1 homolog</fullName>
    </submittedName>
</protein>
<feature type="compositionally biased region" description="Basic residues" evidence="2">
    <location>
        <begin position="112"/>
        <end position="125"/>
    </location>
</feature>
<dbReference type="PANTHER" id="PTHR14490">
    <property type="entry name" value="ZINC FINGER, ZZ TYPE"/>
    <property type="match status" value="1"/>
</dbReference>
<feature type="region of interest" description="Disordered" evidence="2">
    <location>
        <begin position="1"/>
        <end position="80"/>
    </location>
</feature>
<evidence type="ECO:0000313" key="5">
    <source>
        <dbReference type="RefSeq" id="XP_010466786.1"/>
    </source>
</evidence>
<feature type="compositionally biased region" description="Basic and acidic residues" evidence="2">
    <location>
        <begin position="38"/>
        <end position="55"/>
    </location>
</feature>
<feature type="compositionally biased region" description="Basic and acidic residues" evidence="2">
    <location>
        <begin position="97"/>
        <end position="111"/>
    </location>
</feature>
<dbReference type="Proteomes" id="UP000694864">
    <property type="component" value="Chromosome 15"/>
</dbReference>
<organism evidence="4 5">
    <name type="scientific">Camelina sativa</name>
    <name type="common">False flax</name>
    <name type="synonym">Myagrum sativum</name>
    <dbReference type="NCBI Taxonomy" id="90675"/>
    <lineage>
        <taxon>Eukaryota</taxon>
        <taxon>Viridiplantae</taxon>
        <taxon>Streptophyta</taxon>
        <taxon>Embryophyta</taxon>
        <taxon>Tracheophyta</taxon>
        <taxon>Spermatophyta</taxon>
        <taxon>Magnoliopsida</taxon>
        <taxon>eudicotyledons</taxon>
        <taxon>Gunneridae</taxon>
        <taxon>Pentapetalae</taxon>
        <taxon>rosids</taxon>
        <taxon>malvids</taxon>
        <taxon>Brassicales</taxon>
        <taxon>Brassicaceae</taxon>
        <taxon>Camelineae</taxon>
        <taxon>Camelina</taxon>
    </lineage>
</organism>
<feature type="compositionally biased region" description="Basic residues" evidence="2">
    <location>
        <begin position="595"/>
        <end position="605"/>
    </location>
</feature>
<evidence type="ECO:0000256" key="2">
    <source>
        <dbReference type="SAM" id="MobiDB-lite"/>
    </source>
</evidence>
<feature type="region of interest" description="Disordered" evidence="2">
    <location>
        <begin position="427"/>
        <end position="461"/>
    </location>
</feature>
<feature type="region of interest" description="Disordered" evidence="2">
    <location>
        <begin position="97"/>
        <end position="126"/>
    </location>
</feature>
<gene>
    <name evidence="5" type="primary">LOC104746936</name>
</gene>
<evidence type="ECO:0000256" key="1">
    <source>
        <dbReference type="ARBA" id="ARBA00007473"/>
    </source>
</evidence>
<feature type="compositionally biased region" description="Basic and acidic residues" evidence="2">
    <location>
        <begin position="567"/>
        <end position="594"/>
    </location>
</feature>
<dbReference type="Pfam" id="PF05178">
    <property type="entry name" value="Kri1"/>
    <property type="match status" value="1"/>
</dbReference>
<keyword evidence="4" id="KW-1185">Reference proteome</keyword>
<dbReference type="PANTHER" id="PTHR14490:SF5">
    <property type="entry name" value="PROTEIN KRI1 HOMOLOG"/>
    <property type="match status" value="1"/>
</dbReference>
<dbReference type="InterPro" id="IPR018034">
    <property type="entry name" value="Kri1"/>
</dbReference>
<evidence type="ECO:0000313" key="4">
    <source>
        <dbReference type="Proteomes" id="UP000694864"/>
    </source>
</evidence>
<dbReference type="GeneID" id="104746936"/>
<reference evidence="5" key="2">
    <citation type="submission" date="2025-08" db="UniProtKB">
        <authorList>
            <consortium name="RefSeq"/>
        </authorList>
    </citation>
    <scope>IDENTIFICATION</scope>
    <source>
        <tissue evidence="5">Leaf</tissue>
    </source>
</reference>
<reference evidence="4" key="1">
    <citation type="journal article" date="2014" name="Nat. Commun.">
        <title>The emerging biofuel crop Camelina sativa retains a highly undifferentiated hexaploid genome structure.</title>
        <authorList>
            <person name="Kagale S."/>
            <person name="Koh C."/>
            <person name="Nixon J."/>
            <person name="Bollina V."/>
            <person name="Clarke W.E."/>
            <person name="Tuteja R."/>
            <person name="Spillane C."/>
            <person name="Robinson S.J."/>
            <person name="Links M.G."/>
            <person name="Clarke C."/>
            <person name="Higgins E.E."/>
            <person name="Huebert T."/>
            <person name="Sharpe A.G."/>
            <person name="Parkin I.A."/>
        </authorList>
    </citation>
    <scope>NUCLEOTIDE SEQUENCE [LARGE SCALE GENOMIC DNA]</scope>
    <source>
        <strain evidence="4">cv. DH55</strain>
    </source>
</reference>
<name>A0ABM0W7G7_CAMSA</name>
<feature type="region of interest" description="Disordered" evidence="2">
    <location>
        <begin position="283"/>
        <end position="302"/>
    </location>
</feature>
<evidence type="ECO:0000259" key="3">
    <source>
        <dbReference type="Pfam" id="PF12936"/>
    </source>
</evidence>
<sequence>MMRPPIPKAIPDDDDGDCSQIKGFEVDDEYGKRLLHNKNREDLQRLEEMKKRGLIVDEEDEEDNEPESEPDDDLDNPESDLRFVDVLLKVKNKDPSIMDKNAKFYESDEKEKKKKKKKEKKKKKMYLKDVQAQHLLEEGPEFVEEDEEREKVTTYAERQRELRKAVTDALETGEDESDDDDDLFRVVEKEGDDDVEVNEELAKKMDEYFGEKAEDFENQFLKDYLVKQLWKEKEEIVVDEAELDKLDEDEEAVWDQEDYENHYRHQENAGEIIISQSRVVDGSVRKKDSARKSQRKNKEERMKMAEIERKEELKRLKNVKKKEMKEKMKKVLSVAGFKDGEECPLNAKAFDDEFDPEEYDKVMKAAFDDDYYGAEDSDLNSDEDDDGEKPDFDKEDDLLGLPKDWDVIQGGDGFVAAREKVLKQKEKVIDDDEEEEVEVEEEEEVAEEKEADGKRKRKQNTSLVQRAKEALMEEYYKLDYEDTIGDLKTRFKYAKVQPNSYQLGTEEILTLDDTDLNQYVPLKKMAPYVEKDWEVNKHKVKEQKLKIQQLWEGKHNEKRSSKKRKKNEVAETKQTAETKPTQKVDEEGEAETKLSRKAKRRRLKAEKKLPPNRMVAYGKE</sequence>
<comment type="similarity">
    <text evidence="1">Belongs to the KRI1 family.</text>
</comment>
<dbReference type="InterPro" id="IPR024626">
    <property type="entry name" value="Kri1-like_C"/>
</dbReference>
<dbReference type="Pfam" id="PF12936">
    <property type="entry name" value="Kri1_C"/>
    <property type="match status" value="1"/>
</dbReference>
<feature type="compositionally biased region" description="Acidic residues" evidence="2">
    <location>
        <begin position="429"/>
        <end position="450"/>
    </location>
</feature>
<feature type="region of interest" description="Disordered" evidence="2">
    <location>
        <begin position="371"/>
        <end position="398"/>
    </location>
</feature>
<feature type="region of interest" description="Disordered" evidence="2">
    <location>
        <begin position="546"/>
        <end position="620"/>
    </location>
</feature>
<feature type="domain" description="Kri1-like C-terminal" evidence="3">
    <location>
        <begin position="468"/>
        <end position="551"/>
    </location>
</feature>
<proteinExistence type="inferred from homology"/>